<dbReference type="EMBL" id="BJXJ01000142">
    <property type="protein sequence ID" value="GEM77748.1"/>
    <property type="molecule type" value="Genomic_DNA"/>
</dbReference>
<dbReference type="RefSeq" id="WP_039983868.1">
    <property type="nucleotide sequence ID" value="NZ_BAOJ01000341.1"/>
</dbReference>
<accession>A0A511QKA3</accession>
<evidence type="ECO:0000313" key="1">
    <source>
        <dbReference type="EMBL" id="GEM77748.1"/>
    </source>
</evidence>
<sequence>MYIAAFYHFRKSITYLNLEVINCREAKMKKLLVMALSIGLAFPVFSQVDCKGKITNLALHIDNGILIAGLEGGPSATYLCSVSSQYNGVPPEACKALYSSLLSTKAAGKKSLIRLYNFDTCADSNLNYKAAGTLGWSEHMLD</sequence>
<evidence type="ECO:0000313" key="2">
    <source>
        <dbReference type="Proteomes" id="UP000321922"/>
    </source>
</evidence>
<proteinExistence type="predicted"/>
<keyword evidence="2" id="KW-1185">Reference proteome</keyword>
<protein>
    <submittedName>
        <fullName evidence="1">Uncharacterized protein</fullName>
    </submittedName>
</protein>
<organism evidence="1 2">
    <name type="scientific">Vibrio sagamiensis NBRC 104589</name>
    <dbReference type="NCBI Taxonomy" id="1219064"/>
    <lineage>
        <taxon>Bacteria</taxon>
        <taxon>Pseudomonadati</taxon>
        <taxon>Pseudomonadota</taxon>
        <taxon>Gammaproteobacteria</taxon>
        <taxon>Vibrionales</taxon>
        <taxon>Vibrionaceae</taxon>
        <taxon>Vibrio</taxon>
    </lineage>
</organism>
<reference evidence="1 2" key="1">
    <citation type="submission" date="2019-07" db="EMBL/GenBank/DDBJ databases">
        <title>Whole genome shotgun sequence of Vibrio sagamiensis NBRC 104589.</title>
        <authorList>
            <person name="Hosoyama A."/>
            <person name="Uohara A."/>
            <person name="Ohji S."/>
            <person name="Ichikawa N."/>
        </authorList>
    </citation>
    <scope>NUCLEOTIDE SEQUENCE [LARGE SCALE GENOMIC DNA]</scope>
    <source>
        <strain evidence="1 2">NBRC 104589</strain>
    </source>
</reference>
<comment type="caution">
    <text evidence="1">The sequence shown here is derived from an EMBL/GenBank/DDBJ whole genome shotgun (WGS) entry which is preliminary data.</text>
</comment>
<name>A0A511QKA3_9VIBR</name>
<dbReference type="OrthoDB" id="5918831at2"/>
<gene>
    <name evidence="1" type="ORF">VSA01S_38600</name>
</gene>
<dbReference type="Proteomes" id="UP000321922">
    <property type="component" value="Unassembled WGS sequence"/>
</dbReference>
<dbReference type="AlphaFoldDB" id="A0A511QKA3"/>